<dbReference type="EMBL" id="BLPG01000001">
    <property type="protein sequence ID" value="GFJ94317.1"/>
    <property type="molecule type" value="Genomic_DNA"/>
</dbReference>
<protein>
    <submittedName>
        <fullName evidence="4">Gas vesicle protein</fullName>
    </submittedName>
</protein>
<dbReference type="RefSeq" id="WP_173081367.1">
    <property type="nucleotide sequence ID" value="NZ_BAABJB010000018.1"/>
</dbReference>
<accession>A0A6V8LJR7</accession>
<dbReference type="PANTHER" id="PTHR36852:SF1">
    <property type="entry name" value="PROTEIN GVPL 2"/>
    <property type="match status" value="1"/>
</dbReference>
<reference evidence="4 5" key="2">
    <citation type="submission" date="2020-03" db="EMBL/GenBank/DDBJ databases">
        <authorList>
            <person name="Ichikawa N."/>
            <person name="Kimura A."/>
            <person name="Kitahashi Y."/>
            <person name="Uohara A."/>
        </authorList>
    </citation>
    <scope>NUCLEOTIDE SEQUENCE [LARGE SCALE GENOMIC DNA]</scope>
    <source>
        <strain evidence="4 5">NBRC 108638</strain>
    </source>
</reference>
<evidence type="ECO:0000313" key="4">
    <source>
        <dbReference type="EMBL" id="GFJ94317.1"/>
    </source>
</evidence>
<dbReference type="Pfam" id="PF06386">
    <property type="entry name" value="GvpL_GvpF"/>
    <property type="match status" value="1"/>
</dbReference>
<dbReference type="Proteomes" id="UP000482960">
    <property type="component" value="Unassembled WGS sequence"/>
</dbReference>
<name>A0A6V8LJR7_9ACTN</name>
<keyword evidence="5" id="KW-1185">Reference proteome</keyword>
<comment type="subcellular location">
    <subcellularLocation>
        <location evidence="2">Gas vesicle</location>
    </subcellularLocation>
</comment>
<dbReference type="AlphaFoldDB" id="A0A6V8LJR7"/>
<evidence type="ECO:0000256" key="3">
    <source>
        <dbReference type="ARBA" id="ARBA00035643"/>
    </source>
</evidence>
<evidence type="ECO:0000256" key="2">
    <source>
        <dbReference type="ARBA" id="ARBA00035108"/>
    </source>
</evidence>
<comment type="similarity">
    <text evidence="3">Belongs to the gas vesicle GvpF/GvpL family.</text>
</comment>
<keyword evidence="1" id="KW-0304">Gas vesicle</keyword>
<evidence type="ECO:0000313" key="5">
    <source>
        <dbReference type="Proteomes" id="UP000482960"/>
    </source>
</evidence>
<gene>
    <name evidence="4" type="ORF">Prum_079590</name>
</gene>
<dbReference type="PANTHER" id="PTHR36852">
    <property type="entry name" value="PROTEIN GVPL 2"/>
    <property type="match status" value="1"/>
</dbReference>
<reference evidence="4 5" key="1">
    <citation type="submission" date="2020-03" db="EMBL/GenBank/DDBJ databases">
        <title>Whole genome shotgun sequence of Phytohabitans rumicis NBRC 108638.</title>
        <authorList>
            <person name="Komaki H."/>
            <person name="Tamura T."/>
        </authorList>
    </citation>
    <scope>NUCLEOTIDE SEQUENCE [LARGE SCALE GENOMIC DNA]</scope>
    <source>
        <strain evidence="4 5">NBRC 108638</strain>
    </source>
</reference>
<dbReference type="GO" id="GO:0031412">
    <property type="term" value="P:gas vesicle organization"/>
    <property type="evidence" value="ECO:0007669"/>
    <property type="project" value="InterPro"/>
</dbReference>
<organism evidence="4 5">
    <name type="scientific">Phytohabitans rumicis</name>
    <dbReference type="NCBI Taxonomy" id="1076125"/>
    <lineage>
        <taxon>Bacteria</taxon>
        <taxon>Bacillati</taxon>
        <taxon>Actinomycetota</taxon>
        <taxon>Actinomycetes</taxon>
        <taxon>Micromonosporales</taxon>
        <taxon>Micromonosporaceae</taxon>
    </lineage>
</organism>
<comment type="caution">
    <text evidence="4">The sequence shown here is derived from an EMBL/GenBank/DDBJ whole genome shotgun (WGS) entry which is preliminary data.</text>
</comment>
<sequence length="212" mass="23265">MTGDEERHMAVYVFGVVAAEHPYRRLTDLVGVGGPDALVRRVPAGATAAVVAPAPTQLRARRRDLLAHQLVLDCLWQLGPVLPMRFGVVAPDEEQLRAELRRAAGRHLDALAQVTGRAEVNVKVRAEDRMARQHAAADARRVMDELRPFAVRGAEGPPVEGCVLNASFLVDEDRMESFLDRVIEVDGTLDGRCRVRAFGPMPPYNFTEPIGA</sequence>
<dbReference type="GO" id="GO:0031411">
    <property type="term" value="C:gas vesicle"/>
    <property type="evidence" value="ECO:0007669"/>
    <property type="project" value="UniProtKB-SubCell"/>
</dbReference>
<evidence type="ECO:0000256" key="1">
    <source>
        <dbReference type="ARBA" id="ARBA00022987"/>
    </source>
</evidence>
<dbReference type="InterPro" id="IPR009430">
    <property type="entry name" value="GvpL/GvpF"/>
</dbReference>
<proteinExistence type="inferred from homology"/>